<sequence length="177" mass="18553">MLVLVLVLASGCAYATQTTGPYVPQGGVDARNATLDVDDVWIEAPHGVAAGGGANLRLSISNEYGARDALVGVRAPFAAHVQLRLGGRDVGRIPIPPYASVNLQRGRSAGVRLDGFRRAVEAGRWVSIRLLFSRSAPIALQVTLGPLGADHLDASAPVRAAPSRTRVERCAGERLLG</sequence>
<dbReference type="KEGG" id="nps:KRR39_02125"/>
<name>A0A975SZ70_9ACTN</name>
<dbReference type="Pfam" id="PF04314">
    <property type="entry name" value="PCuAC"/>
    <property type="match status" value="1"/>
</dbReference>
<dbReference type="AlphaFoldDB" id="A0A975SZ70"/>
<dbReference type="Proteomes" id="UP000683575">
    <property type="component" value="Chromosome"/>
</dbReference>
<dbReference type="InterPro" id="IPR007410">
    <property type="entry name" value="LpqE-like"/>
</dbReference>
<dbReference type="EMBL" id="CP077062">
    <property type="protein sequence ID" value="QWZ08680.1"/>
    <property type="molecule type" value="Genomic_DNA"/>
</dbReference>
<reference evidence="2" key="1">
    <citation type="submission" date="2021-06" db="EMBL/GenBank/DDBJ databases">
        <title>Complete genome sequence of Nocardioides sp. G188.</title>
        <authorList>
            <person name="Im W.-T."/>
        </authorList>
    </citation>
    <scope>NUCLEOTIDE SEQUENCE</scope>
    <source>
        <strain evidence="2">G188</strain>
    </source>
</reference>
<evidence type="ECO:0000313" key="3">
    <source>
        <dbReference type="Proteomes" id="UP000683575"/>
    </source>
</evidence>
<accession>A0A975SZ70</accession>
<feature type="signal peptide" evidence="1">
    <location>
        <begin position="1"/>
        <end position="15"/>
    </location>
</feature>
<proteinExistence type="predicted"/>
<keyword evidence="1" id="KW-0732">Signal</keyword>
<keyword evidence="3" id="KW-1185">Reference proteome</keyword>
<organism evidence="2 3">
    <name type="scientific">Nocardioides panacis</name>
    <dbReference type="NCBI Taxonomy" id="2849501"/>
    <lineage>
        <taxon>Bacteria</taxon>
        <taxon>Bacillati</taxon>
        <taxon>Actinomycetota</taxon>
        <taxon>Actinomycetes</taxon>
        <taxon>Propionibacteriales</taxon>
        <taxon>Nocardioidaceae</taxon>
        <taxon>Nocardioides</taxon>
    </lineage>
</organism>
<protein>
    <submittedName>
        <fullName evidence="2">Copper chaperone PCu(A)C</fullName>
    </submittedName>
</protein>
<feature type="chain" id="PRO_5036801818" evidence="1">
    <location>
        <begin position="16"/>
        <end position="177"/>
    </location>
</feature>
<gene>
    <name evidence="2" type="ORF">KRR39_02125</name>
</gene>
<dbReference type="RefSeq" id="WP_216940332.1">
    <property type="nucleotide sequence ID" value="NZ_CP077062.1"/>
</dbReference>
<evidence type="ECO:0000256" key="1">
    <source>
        <dbReference type="SAM" id="SignalP"/>
    </source>
</evidence>
<evidence type="ECO:0000313" key="2">
    <source>
        <dbReference type="EMBL" id="QWZ08680.1"/>
    </source>
</evidence>